<dbReference type="AlphaFoldDB" id="A0AA88ABA6"/>
<dbReference type="EMBL" id="BTGU01000014">
    <property type="protein sequence ID" value="GMN42673.1"/>
    <property type="molecule type" value="Genomic_DNA"/>
</dbReference>
<keyword evidence="3" id="KW-1185">Reference proteome</keyword>
<dbReference type="Proteomes" id="UP001187192">
    <property type="component" value="Unassembled WGS sequence"/>
</dbReference>
<dbReference type="PANTHER" id="PTHR13382">
    <property type="entry name" value="MITOCHONDRIAL ATP SYNTHASE COUPLING FACTOR B"/>
    <property type="match status" value="1"/>
</dbReference>
<dbReference type="Gene3D" id="1.20.1280.50">
    <property type="match status" value="1"/>
</dbReference>
<feature type="domain" description="F-box" evidence="1">
    <location>
        <begin position="160"/>
        <end position="193"/>
    </location>
</feature>
<accession>A0AA88ABA6</accession>
<dbReference type="GO" id="GO:0005737">
    <property type="term" value="C:cytoplasm"/>
    <property type="evidence" value="ECO:0007669"/>
    <property type="project" value="TreeGrafter"/>
</dbReference>
<proteinExistence type="predicted"/>
<dbReference type="InterPro" id="IPR050648">
    <property type="entry name" value="F-box_LRR-repeat"/>
</dbReference>
<dbReference type="Gene3D" id="3.80.10.10">
    <property type="entry name" value="Ribonuclease Inhibitor"/>
    <property type="match status" value="1"/>
</dbReference>
<reference evidence="2" key="1">
    <citation type="submission" date="2023-07" db="EMBL/GenBank/DDBJ databases">
        <title>draft genome sequence of fig (Ficus carica).</title>
        <authorList>
            <person name="Takahashi T."/>
            <person name="Nishimura K."/>
        </authorList>
    </citation>
    <scope>NUCLEOTIDE SEQUENCE</scope>
</reference>
<dbReference type="InterPro" id="IPR001810">
    <property type="entry name" value="F-box_dom"/>
</dbReference>
<protein>
    <recommendedName>
        <fullName evidence="1">F-box domain-containing protein</fullName>
    </recommendedName>
</protein>
<evidence type="ECO:0000313" key="2">
    <source>
        <dbReference type="EMBL" id="GMN42673.1"/>
    </source>
</evidence>
<dbReference type="Pfam" id="PF12937">
    <property type="entry name" value="F-box-like"/>
    <property type="match status" value="1"/>
</dbReference>
<dbReference type="SUPFAM" id="SSF81383">
    <property type="entry name" value="F-box domain"/>
    <property type="match status" value="1"/>
</dbReference>
<gene>
    <name evidence="2" type="ORF">TIFTF001_011878</name>
</gene>
<dbReference type="InterPro" id="IPR036047">
    <property type="entry name" value="F-box-like_dom_sf"/>
</dbReference>
<dbReference type="InterPro" id="IPR032675">
    <property type="entry name" value="LRR_dom_sf"/>
</dbReference>
<sequence>MVKNFDGVLESAFLSFNFDLEDSEMEAMEKKTEEKIEPGEPGIDDILDLLPLDPFEMGIRGWLRGFDAGLESASDCSSSVDEDEAELDWVWNSSVIYDKTSMPCDKVKVSGFVKELLSFSHVGNRVFNGDGAKEEVPDCSLTMDYSSQGGDAHDAISYSLRYLGVQDLLSVERVCRSLRRAVRNNLLWRNVSISWPLNQKIADDTLLKLTNRAEGNLDCLNLVQCSKISDAGLKRVLDSNPKLTKLSLPGCVGISADSILNYLRATKSAGTLKIKLVRLRGVSGLTYDKFEELKSLLLGEDNKKQLIANKPRFYHGRQTHLISDNDDRAIDVDLCPKCQSLRLVYDCPAKSCQEKHHPAQLCRACILCVARCSHCGRCIIDTEYMEAFFLELFCSDCKHHLLDHHEMPGEKGVSSTFTFFIFG</sequence>
<dbReference type="SUPFAM" id="SSF52047">
    <property type="entry name" value="RNI-like"/>
    <property type="match status" value="1"/>
</dbReference>
<evidence type="ECO:0000313" key="3">
    <source>
        <dbReference type="Proteomes" id="UP001187192"/>
    </source>
</evidence>
<evidence type="ECO:0000259" key="1">
    <source>
        <dbReference type="Pfam" id="PF12937"/>
    </source>
</evidence>
<dbReference type="PANTHER" id="PTHR13382:SF20">
    <property type="entry name" value="F-BOX PROTEIN SKIP14-LIKE"/>
    <property type="match status" value="1"/>
</dbReference>
<name>A0AA88ABA6_FICCA</name>
<comment type="caution">
    <text evidence="2">The sequence shown here is derived from an EMBL/GenBank/DDBJ whole genome shotgun (WGS) entry which is preliminary data.</text>
</comment>
<organism evidence="2 3">
    <name type="scientific">Ficus carica</name>
    <name type="common">Common fig</name>
    <dbReference type="NCBI Taxonomy" id="3494"/>
    <lineage>
        <taxon>Eukaryota</taxon>
        <taxon>Viridiplantae</taxon>
        <taxon>Streptophyta</taxon>
        <taxon>Embryophyta</taxon>
        <taxon>Tracheophyta</taxon>
        <taxon>Spermatophyta</taxon>
        <taxon>Magnoliopsida</taxon>
        <taxon>eudicotyledons</taxon>
        <taxon>Gunneridae</taxon>
        <taxon>Pentapetalae</taxon>
        <taxon>rosids</taxon>
        <taxon>fabids</taxon>
        <taxon>Rosales</taxon>
        <taxon>Moraceae</taxon>
        <taxon>Ficeae</taxon>
        <taxon>Ficus</taxon>
    </lineage>
</organism>